<dbReference type="RefSeq" id="XP_004184939.1">
    <property type="nucleotide sequence ID" value="XM_004184891.1"/>
</dbReference>
<proteinExistence type="predicted"/>
<gene>
    <name evidence="1" type="ORF">EIN_408620</name>
</gene>
<evidence type="ECO:0000313" key="1">
    <source>
        <dbReference type="EMBL" id="ELP85593.1"/>
    </source>
</evidence>
<name>A0A0A1U261_ENTIV</name>
<dbReference type="VEuPathDB" id="AmoebaDB:EIN_408620"/>
<dbReference type="KEGG" id="eiv:EIN_408620"/>
<accession>A0A0A1U261</accession>
<dbReference type="EMBL" id="KB207048">
    <property type="protein sequence ID" value="ELP85593.1"/>
    <property type="molecule type" value="Genomic_DNA"/>
</dbReference>
<organism evidence="1 2">
    <name type="scientific">Entamoeba invadens IP1</name>
    <dbReference type="NCBI Taxonomy" id="370355"/>
    <lineage>
        <taxon>Eukaryota</taxon>
        <taxon>Amoebozoa</taxon>
        <taxon>Evosea</taxon>
        <taxon>Archamoebae</taxon>
        <taxon>Mastigamoebida</taxon>
        <taxon>Entamoebidae</taxon>
        <taxon>Entamoeba</taxon>
    </lineage>
</organism>
<dbReference type="GeneID" id="14884564"/>
<dbReference type="OMA" id="FIVSWEQ"/>
<protein>
    <submittedName>
        <fullName evidence="1">Uncharacterized protein</fullName>
    </submittedName>
</protein>
<reference evidence="1 2" key="1">
    <citation type="submission" date="2012-10" db="EMBL/GenBank/DDBJ databases">
        <authorList>
            <person name="Zafar N."/>
            <person name="Inman J."/>
            <person name="Hall N."/>
            <person name="Lorenzi H."/>
            <person name="Caler E."/>
        </authorList>
    </citation>
    <scope>NUCLEOTIDE SEQUENCE [LARGE SCALE GENOMIC DNA]</scope>
    <source>
        <strain evidence="1 2">IP1</strain>
    </source>
</reference>
<keyword evidence="2" id="KW-1185">Reference proteome</keyword>
<sequence>MFGVFISLIVMCLAEERLVYKNGIFSNGYQLKASTGYTSTTAEYNNNIVIYIMLSQNGYANFKTSAPIDMTKFKYLSFIVSWEQDGCNLGLAVSVGDGQKVDVTGSMGVNKLNRIYVDVSQSTFNTTSSTFRIYKTDKTDSNIYFNDVKFTSEKGNEGVYSLSTDMDNNDGSVICVIVALALLVLGLF</sequence>
<evidence type="ECO:0000313" key="2">
    <source>
        <dbReference type="Proteomes" id="UP000014680"/>
    </source>
</evidence>
<dbReference type="Proteomes" id="UP000014680">
    <property type="component" value="Unassembled WGS sequence"/>
</dbReference>
<dbReference type="OrthoDB" id="26307at2759"/>
<dbReference type="AlphaFoldDB" id="A0A0A1U261"/>